<reference evidence="8 9" key="1">
    <citation type="journal article" date="2018" name="Nat. Biotechnol.">
        <title>A standardized bacterial taxonomy based on genome phylogeny substantially revises the tree of life.</title>
        <authorList>
            <person name="Parks D.H."/>
            <person name="Chuvochina M."/>
            <person name="Waite D.W."/>
            <person name="Rinke C."/>
            <person name="Skarshewski A."/>
            <person name="Chaumeil P.A."/>
            <person name="Hugenholtz P."/>
        </authorList>
    </citation>
    <scope>NUCLEOTIDE SEQUENCE [LARGE SCALE GENOMIC DNA]</scope>
    <source>
        <strain evidence="8">UBA9158</strain>
    </source>
</reference>
<gene>
    <name evidence="6" type="primary">rlmB</name>
    <name evidence="8" type="ORF">DCP75_04540</name>
</gene>
<dbReference type="CDD" id="cd18103">
    <property type="entry name" value="SpoU-like_RlmB"/>
    <property type="match status" value="1"/>
</dbReference>
<dbReference type="NCBIfam" id="TIGR00186">
    <property type="entry name" value="rRNA_methyl_3"/>
    <property type="match status" value="1"/>
</dbReference>
<comment type="similarity">
    <text evidence="6">Belongs to the class IV-like SAM-binding methyltransferase superfamily. RNA methyltransferase TrmH family. RlmB subfamily.</text>
</comment>
<dbReference type="SUPFAM" id="SSF55315">
    <property type="entry name" value="L30e-like"/>
    <property type="match status" value="1"/>
</dbReference>
<dbReference type="EC" id="2.1.1.185" evidence="6"/>
<dbReference type="GO" id="GO:0070039">
    <property type="term" value="F:rRNA (guanosine-2'-O-)-methyltransferase activity"/>
    <property type="evidence" value="ECO:0007669"/>
    <property type="project" value="UniProtKB-UniRule"/>
</dbReference>
<dbReference type="Gene3D" id="3.30.1330.30">
    <property type="match status" value="1"/>
</dbReference>
<dbReference type="HAMAP" id="MF_01887">
    <property type="entry name" value="23SrRNA_methyltr_B"/>
    <property type="match status" value="1"/>
</dbReference>
<dbReference type="InterPro" id="IPR013123">
    <property type="entry name" value="SpoU_subst-bd"/>
</dbReference>
<evidence type="ECO:0000256" key="4">
    <source>
        <dbReference type="ARBA" id="ARBA00022679"/>
    </source>
</evidence>
<dbReference type="EMBL" id="DMND01000068">
    <property type="protein sequence ID" value="HAN26982.1"/>
    <property type="molecule type" value="Genomic_DNA"/>
</dbReference>
<dbReference type="Pfam" id="PF08032">
    <property type="entry name" value="SpoU_sub_bind"/>
    <property type="match status" value="1"/>
</dbReference>
<comment type="caution">
    <text evidence="8">The sequence shown here is derived from an EMBL/GenBank/DDBJ whole genome shotgun (WGS) entry which is preliminary data.</text>
</comment>
<dbReference type="InterPro" id="IPR001537">
    <property type="entry name" value="SpoU_MeTrfase"/>
</dbReference>
<accession>A0A3C1KJW5</accession>
<dbReference type="PANTHER" id="PTHR46429:SF1">
    <property type="entry name" value="23S RRNA (GUANOSINE-2'-O-)-METHYLTRANSFERASE RLMB"/>
    <property type="match status" value="1"/>
</dbReference>
<protein>
    <recommendedName>
        <fullName evidence="6">23S rRNA (guanosine-2'-O-)-methyltransferase RlmB</fullName>
        <ecNumber evidence="6">2.1.1.185</ecNumber>
    </recommendedName>
    <alternativeName>
        <fullName evidence="6">23S rRNA (guanosine2251 2'-O)-methyltransferase</fullName>
    </alternativeName>
    <alternativeName>
        <fullName evidence="6">23S rRNA Gm2251 2'-O-methyltransferase</fullName>
    </alternativeName>
</protein>
<evidence type="ECO:0000256" key="5">
    <source>
        <dbReference type="ARBA" id="ARBA00022691"/>
    </source>
</evidence>
<dbReference type="InterPro" id="IPR029028">
    <property type="entry name" value="Alpha/beta_knot_MTases"/>
</dbReference>
<keyword evidence="4 6" id="KW-0808">Transferase</keyword>
<evidence type="ECO:0000313" key="8">
    <source>
        <dbReference type="EMBL" id="HAN26982.1"/>
    </source>
</evidence>
<dbReference type="GO" id="GO:0003723">
    <property type="term" value="F:RNA binding"/>
    <property type="evidence" value="ECO:0007669"/>
    <property type="project" value="InterPro"/>
</dbReference>
<evidence type="ECO:0000256" key="3">
    <source>
        <dbReference type="ARBA" id="ARBA00022603"/>
    </source>
</evidence>
<keyword evidence="3 6" id="KW-0489">Methyltransferase</keyword>
<evidence type="ECO:0000256" key="2">
    <source>
        <dbReference type="ARBA" id="ARBA00022552"/>
    </source>
</evidence>
<dbReference type="Pfam" id="PF00588">
    <property type="entry name" value="SpoU_methylase"/>
    <property type="match status" value="1"/>
</dbReference>
<dbReference type="SUPFAM" id="SSF75217">
    <property type="entry name" value="alpha/beta knot"/>
    <property type="match status" value="1"/>
</dbReference>
<dbReference type="GO" id="GO:0005829">
    <property type="term" value="C:cytosol"/>
    <property type="evidence" value="ECO:0007669"/>
    <property type="project" value="TreeGrafter"/>
</dbReference>
<dbReference type="Proteomes" id="UP000259273">
    <property type="component" value="Unassembled WGS sequence"/>
</dbReference>
<dbReference type="InterPro" id="IPR024915">
    <property type="entry name" value="23S_rRNA_MeTrfase_RlmB"/>
</dbReference>
<name>A0A3C1KJW5_9GAMM</name>
<evidence type="ECO:0000259" key="7">
    <source>
        <dbReference type="SMART" id="SM00967"/>
    </source>
</evidence>
<dbReference type="SMART" id="SM00967">
    <property type="entry name" value="SpoU_sub_bind"/>
    <property type="match status" value="1"/>
</dbReference>
<keyword evidence="1 6" id="KW-0963">Cytoplasm</keyword>
<evidence type="ECO:0000313" key="9">
    <source>
        <dbReference type="Proteomes" id="UP000259273"/>
    </source>
</evidence>
<evidence type="ECO:0000256" key="1">
    <source>
        <dbReference type="ARBA" id="ARBA00022490"/>
    </source>
</evidence>
<dbReference type="InterPro" id="IPR029064">
    <property type="entry name" value="Ribosomal_eL30-like_sf"/>
</dbReference>
<dbReference type="PANTHER" id="PTHR46429">
    <property type="entry name" value="23S RRNA (GUANOSINE-2'-O-)-METHYLTRANSFERASE RLMB"/>
    <property type="match status" value="1"/>
</dbReference>
<feature type="binding site" evidence="6">
    <location>
        <position position="223"/>
    </location>
    <ligand>
        <name>S-adenosyl-L-methionine</name>
        <dbReference type="ChEBI" id="CHEBI:59789"/>
    </ligand>
</feature>
<comment type="subcellular location">
    <subcellularLocation>
        <location evidence="6">Cytoplasm</location>
    </subcellularLocation>
</comment>
<feature type="domain" description="RNA 2-O ribose methyltransferase substrate binding" evidence="7">
    <location>
        <begin position="3"/>
        <end position="78"/>
    </location>
</feature>
<feature type="binding site" evidence="6">
    <location>
        <position position="203"/>
    </location>
    <ligand>
        <name>S-adenosyl-L-methionine</name>
        <dbReference type="ChEBI" id="CHEBI:59789"/>
    </ligand>
</feature>
<dbReference type="STRING" id="1121937.GCA_000423125_03334"/>
<dbReference type="Gene3D" id="3.40.1280.10">
    <property type="match status" value="1"/>
</dbReference>
<keyword evidence="2 6" id="KW-0698">rRNA processing</keyword>
<dbReference type="AlphaFoldDB" id="A0A3C1KJW5"/>
<dbReference type="FunFam" id="3.40.1280.10:FF:000008">
    <property type="entry name" value="Group 3 RNA methyltransferase TrmH"/>
    <property type="match status" value="1"/>
</dbReference>
<feature type="binding site" evidence="6">
    <location>
        <position position="232"/>
    </location>
    <ligand>
        <name>S-adenosyl-L-methionine</name>
        <dbReference type="ChEBI" id="CHEBI:59789"/>
    </ligand>
</feature>
<organism evidence="8 9">
    <name type="scientific">Haliea salexigens</name>
    <dbReference type="NCBI Taxonomy" id="287487"/>
    <lineage>
        <taxon>Bacteria</taxon>
        <taxon>Pseudomonadati</taxon>
        <taxon>Pseudomonadota</taxon>
        <taxon>Gammaproteobacteria</taxon>
        <taxon>Cellvibrionales</taxon>
        <taxon>Halieaceae</taxon>
        <taxon>Haliea</taxon>
    </lineage>
</organism>
<evidence type="ECO:0000256" key="6">
    <source>
        <dbReference type="HAMAP-Rule" id="MF_01887"/>
    </source>
</evidence>
<proteinExistence type="inferred from homology"/>
<sequence length="251" mass="26440">MQYLFGIHAVDGLLRRKPESIRELALQQGRADKRIAALETLARNQGVAVVRAPRAVLDERVNGRHQGAVATLDAVAGSESAGDNLLDEVDLLQLVDDSPHPVLLLVLDGVTDPHNLGACLRSADAAGVDAVIVPKDKSADLGPTVSKVACGAAEAVPFARVTNIARTLEALKARGVWIYGTAGEAEATVYDTDLRGAVALVMGAEGDGMRRLTRELCDYLIKLPMAGTVSSLNVSVATGICLFEVVRQRAG</sequence>
<comment type="function">
    <text evidence="6">Specifically methylates the ribose of guanosine 2251 in 23S rRNA.</text>
</comment>
<keyword evidence="5 6" id="KW-0949">S-adenosyl-L-methionine</keyword>
<dbReference type="InterPro" id="IPR029026">
    <property type="entry name" value="tRNA_m1G_MTases_N"/>
</dbReference>
<dbReference type="InterPro" id="IPR004441">
    <property type="entry name" value="rRNA_MeTrfase_TrmH"/>
</dbReference>
<comment type="catalytic activity">
    <reaction evidence="6">
        <text>guanosine(2251) in 23S rRNA + S-adenosyl-L-methionine = 2'-O-methylguanosine(2251) in 23S rRNA + S-adenosyl-L-homocysteine + H(+)</text>
        <dbReference type="Rhea" id="RHEA:24140"/>
        <dbReference type="Rhea" id="RHEA-COMP:10239"/>
        <dbReference type="Rhea" id="RHEA-COMP:10241"/>
        <dbReference type="ChEBI" id="CHEBI:15378"/>
        <dbReference type="ChEBI" id="CHEBI:57856"/>
        <dbReference type="ChEBI" id="CHEBI:59789"/>
        <dbReference type="ChEBI" id="CHEBI:74269"/>
        <dbReference type="ChEBI" id="CHEBI:74445"/>
        <dbReference type="EC" id="2.1.1.185"/>
    </reaction>
</comment>